<evidence type="ECO:0000256" key="9">
    <source>
        <dbReference type="ARBA" id="ARBA00023010"/>
    </source>
</evidence>
<dbReference type="SUPFAM" id="SSF56784">
    <property type="entry name" value="HAD-like"/>
    <property type="match status" value="1"/>
</dbReference>
<dbReference type="InterPro" id="IPR050365">
    <property type="entry name" value="TIM50"/>
</dbReference>
<dbReference type="InterPro" id="IPR036412">
    <property type="entry name" value="HAD-like_sf"/>
</dbReference>
<evidence type="ECO:0000256" key="4">
    <source>
        <dbReference type="ARBA" id="ARBA00022692"/>
    </source>
</evidence>
<evidence type="ECO:0000256" key="8">
    <source>
        <dbReference type="ARBA" id="ARBA00022989"/>
    </source>
</evidence>
<evidence type="ECO:0000256" key="10">
    <source>
        <dbReference type="ARBA" id="ARBA00023128"/>
    </source>
</evidence>
<evidence type="ECO:0000256" key="5">
    <source>
        <dbReference type="ARBA" id="ARBA00022792"/>
    </source>
</evidence>
<comment type="subcellular location">
    <subcellularLocation>
        <location evidence="1 12">Mitochondrion inner membrane</location>
        <topology evidence="1 12">Single-pass membrane protein</topology>
    </subcellularLocation>
</comment>
<keyword evidence="9 12" id="KW-0811">Translocation</keyword>
<comment type="function">
    <text evidence="12">Essential component of the TIM23 complex, a complex that mediates the translocation of transit peptide-containing proteins across the mitochondrial inner membrane.</text>
</comment>
<sequence length="464" mass="51961">MYRFGIATIKSTTKKQSNRCNVVSTAATRSIKQQSQQQQQRCFSSSPLILRKTVSPSERAALRAARKEKAARVLQSVGGNASKEGAAAAATSSASAASPMVKFDVTRLTWYIGLGLPTLLIGWGIYDDESPPAKFADMIGLKGLIGSITEEYARPMNNKLLPDWNQIPNVPPDMPCPHTLVLDLENTLVSATWDRKHGWRHAKRPGVDKFLQEMAQYYEIVLYSPSIEGVAQPVVVSLDKQGCILHQLYRESTYYMNGVHVKDLNSLNRNTNRIIVLDDSPEEVQLNPENLIRVKPYDDPNNRDDDTLSRITPFLIECATENYDVPTVLRQFKGMDADGIADEHERRIASYKAEREAMSMRGLGSLSSRKGFGALSIRKRGDLPAPELPPEAPKPAGAIQPITSKDLVKDGPQIEQQHGVVGWLSKRQKENAEEQMRKMEKWNEVMMKRQQEKKEKEMQQTGSV</sequence>
<evidence type="ECO:0000259" key="14">
    <source>
        <dbReference type="PROSITE" id="PS50969"/>
    </source>
</evidence>
<gene>
    <name evidence="15" type="ORF">DBRI00130_LOCUS14125</name>
</gene>
<keyword evidence="11" id="KW-0472">Membrane</keyword>
<keyword evidence="5" id="KW-0999">Mitochondrion inner membrane</keyword>
<dbReference type="InterPro" id="IPR023214">
    <property type="entry name" value="HAD_sf"/>
</dbReference>
<evidence type="ECO:0000256" key="7">
    <source>
        <dbReference type="ARBA" id="ARBA00022946"/>
    </source>
</evidence>
<proteinExistence type="inferred from homology"/>
<dbReference type="Pfam" id="PF03031">
    <property type="entry name" value="NIF"/>
    <property type="match status" value="1"/>
</dbReference>
<comment type="subunit">
    <text evidence="12">Component of the TIM23 complex.</text>
</comment>
<evidence type="ECO:0000256" key="13">
    <source>
        <dbReference type="SAM" id="MobiDB-lite"/>
    </source>
</evidence>
<dbReference type="GO" id="GO:0015031">
    <property type="term" value="P:protein transport"/>
    <property type="evidence" value="ECO:0007669"/>
    <property type="project" value="UniProtKB-KW"/>
</dbReference>
<feature type="domain" description="FCP1 homology" evidence="14">
    <location>
        <begin position="173"/>
        <end position="318"/>
    </location>
</feature>
<dbReference type="FunFam" id="3.40.50.1000:FF:000019">
    <property type="entry name" value="Mitochondrial import inner membrane translocase subunit TIM50"/>
    <property type="match status" value="1"/>
</dbReference>
<dbReference type="CDD" id="cd07521">
    <property type="entry name" value="HAD_FCP1-like"/>
    <property type="match status" value="1"/>
</dbReference>
<dbReference type="EMBL" id="HBNS01017679">
    <property type="protein sequence ID" value="CAE4605711.1"/>
    <property type="molecule type" value="Transcribed_RNA"/>
</dbReference>
<protein>
    <recommendedName>
        <fullName evidence="12">Mitochondrial import inner membrane translocase subunit TIM50</fullName>
    </recommendedName>
</protein>
<evidence type="ECO:0000256" key="11">
    <source>
        <dbReference type="ARBA" id="ARBA00023136"/>
    </source>
</evidence>
<dbReference type="GO" id="GO:0005744">
    <property type="term" value="C:TIM23 mitochondrial import inner membrane translocase complex"/>
    <property type="evidence" value="ECO:0007669"/>
    <property type="project" value="UniProtKB-UniRule"/>
</dbReference>
<keyword evidence="10 12" id="KW-0496">Mitochondrion</keyword>
<organism evidence="15">
    <name type="scientific">Ditylum brightwellii</name>
    <dbReference type="NCBI Taxonomy" id="49249"/>
    <lineage>
        <taxon>Eukaryota</taxon>
        <taxon>Sar</taxon>
        <taxon>Stramenopiles</taxon>
        <taxon>Ochrophyta</taxon>
        <taxon>Bacillariophyta</taxon>
        <taxon>Mediophyceae</taxon>
        <taxon>Lithodesmiophycidae</taxon>
        <taxon>Lithodesmiales</taxon>
        <taxon>Lithodesmiaceae</taxon>
        <taxon>Ditylum</taxon>
    </lineage>
</organism>
<evidence type="ECO:0000256" key="1">
    <source>
        <dbReference type="ARBA" id="ARBA00004434"/>
    </source>
</evidence>
<accession>A0A6S8ZNW9</accession>
<evidence type="ECO:0000256" key="6">
    <source>
        <dbReference type="ARBA" id="ARBA00022927"/>
    </source>
</evidence>
<evidence type="ECO:0000256" key="2">
    <source>
        <dbReference type="ARBA" id="ARBA00006344"/>
    </source>
</evidence>
<dbReference type="AlphaFoldDB" id="A0A6S8ZNW9"/>
<reference evidence="15" key="1">
    <citation type="submission" date="2021-01" db="EMBL/GenBank/DDBJ databases">
        <authorList>
            <person name="Corre E."/>
            <person name="Pelletier E."/>
            <person name="Niang G."/>
            <person name="Scheremetjew M."/>
            <person name="Finn R."/>
            <person name="Kale V."/>
            <person name="Holt S."/>
            <person name="Cochrane G."/>
            <person name="Meng A."/>
            <person name="Brown T."/>
            <person name="Cohen L."/>
        </authorList>
    </citation>
    <scope>NUCLEOTIDE SEQUENCE</scope>
    <source>
        <strain evidence="15">GSO104</strain>
    </source>
</reference>
<evidence type="ECO:0000256" key="3">
    <source>
        <dbReference type="ARBA" id="ARBA00022448"/>
    </source>
</evidence>
<dbReference type="SMART" id="SM00577">
    <property type="entry name" value="CPDc"/>
    <property type="match status" value="1"/>
</dbReference>
<evidence type="ECO:0000313" key="15">
    <source>
        <dbReference type="EMBL" id="CAE4605711.1"/>
    </source>
</evidence>
<keyword evidence="6 12" id="KW-0653">Protein transport</keyword>
<dbReference type="PANTHER" id="PTHR12210">
    <property type="entry name" value="DULLARD PROTEIN PHOSPHATASE"/>
    <property type="match status" value="1"/>
</dbReference>
<keyword evidence="8" id="KW-1133">Transmembrane helix</keyword>
<dbReference type="PROSITE" id="PS50969">
    <property type="entry name" value="FCP1"/>
    <property type="match status" value="1"/>
</dbReference>
<keyword evidence="3 12" id="KW-0813">Transport</keyword>
<dbReference type="InterPro" id="IPR004274">
    <property type="entry name" value="FCP1_dom"/>
</dbReference>
<feature type="region of interest" description="Disordered" evidence="13">
    <location>
        <begin position="380"/>
        <end position="400"/>
    </location>
</feature>
<keyword evidence="4" id="KW-0812">Transmembrane</keyword>
<comment type="similarity">
    <text evidence="2 12">Belongs to the TIM50 family.</text>
</comment>
<evidence type="ECO:0000256" key="12">
    <source>
        <dbReference type="RuleBase" id="RU365079"/>
    </source>
</evidence>
<dbReference type="Gene3D" id="3.40.50.1000">
    <property type="entry name" value="HAD superfamily/HAD-like"/>
    <property type="match status" value="1"/>
</dbReference>
<name>A0A6S8ZNW9_9STRA</name>
<keyword evidence="7 12" id="KW-0809">Transit peptide</keyword>